<evidence type="ECO:0000256" key="7">
    <source>
        <dbReference type="ARBA" id="ARBA00023237"/>
    </source>
</evidence>
<keyword evidence="7 8" id="KW-0998">Cell outer membrane</keyword>
<feature type="chain" id="PRO_5040734205" evidence="9">
    <location>
        <begin position="22"/>
        <end position="994"/>
    </location>
</feature>
<dbReference type="PANTHER" id="PTHR30069:SF29">
    <property type="entry name" value="HEMOGLOBIN AND HEMOGLOBIN-HAPTOGLOBIN-BINDING PROTEIN 1-RELATED"/>
    <property type="match status" value="1"/>
</dbReference>
<proteinExistence type="inferred from homology"/>
<evidence type="ECO:0000256" key="2">
    <source>
        <dbReference type="ARBA" id="ARBA00022448"/>
    </source>
</evidence>
<keyword evidence="6 8" id="KW-0472">Membrane</keyword>
<comment type="caution">
    <text evidence="11">The sequence shown here is derived from an EMBL/GenBank/DDBJ whole genome shotgun (WGS) entry which is preliminary data.</text>
</comment>
<evidence type="ECO:0000313" key="11">
    <source>
        <dbReference type="EMBL" id="MCA6074456.1"/>
    </source>
</evidence>
<keyword evidence="5 9" id="KW-0732">Signal</keyword>
<gene>
    <name evidence="11" type="ORF">LDX50_06225</name>
</gene>
<evidence type="ECO:0000259" key="10">
    <source>
        <dbReference type="Pfam" id="PF07715"/>
    </source>
</evidence>
<dbReference type="InterPro" id="IPR023996">
    <property type="entry name" value="TonB-dep_OMP_SusC/RagA"/>
</dbReference>
<sequence>MNKVYLLSMLFCMLSFVQVSAQDMQVTGRVTEAGTGEGLAGVNVIIEGTTTGTITDIDGNYVLSAPRGSTLLFSFVGFLTKPVVVNATTINVELEQDVTNLEEVVISGLASSVKRSNLANAVATVDTEQLTGMTTAQTLDNAMYGKIPGVNMNANGGAPGGGINVQLRGISTLGAGSSQPLYIIDGVYLDNSSIRTGRTQVSGASGGQSTATQDNAANRIADINPDDIERIEVLKGPSAAAIYGTRANAGVIIITTKKGSQGKPRIRFNQDLGMAQGQNFQNFDDWNPDKIAAYYGTGATGQAELAKYNEALAEGRIADWEEEVYGETAFLTNSQLSITGGNDRTTYFISGGMQKEDGIIKNTGFERYSIRANIEQKLWENVTINLNSNYIQSESDRGFTGNQNNTGGSMGYALAYTPSYADLFPDEQGNYGDNDYFNDNPLAIRDLAENNVKVNRFITSFGLNWDIFKTSQSILSFNMSGGVDYVASQSLVYFPENLQHQEAQANPGDVMWGKSNNFNSNIQGFLVFNTNFGKFNSTTQVGMVRLHQNTDYTLNRGRGLAGGQTNLQWARVVSVQEQTLTEVTDMGIVAQEELNWADRIVATLGVRFDKSTLNYQQNEYYAFPKASVALNLHNFDFWQSSLFNQFKLRAAYGETGGLPQFGVTFESLTPQLIGGNLGGQVGTRGVDPDLVPETASEIEFGVDLGLFNNKLTLEATYYNKNVRDLILDLVPAESTGITAIATNAADLQNKGIEIALSASPVRNSNFEWYTQLLWWRNRSEITNLNIPTFTTGGFGPSLGSYLIAEGYSPTTIIGNPSGTEVPGGFTVYGDRQAKFDMSFYNTFKLFKNFDLSFLFHWKNGGNNINLSALLWDDGGTTPNWDGDDDGDGTPNGLDRLLEWAGGNTGVYIQESSYVKLREIGLYYTMPSSLTSSFLNGAFNNIKFGVSGNNILLWTNYESYDPEVSNFGNQPISSNIEVTPYPSSRRYFFHISLEF</sequence>
<evidence type="ECO:0000256" key="8">
    <source>
        <dbReference type="PROSITE-ProRule" id="PRU01360"/>
    </source>
</evidence>
<dbReference type="Gene3D" id="2.60.40.1120">
    <property type="entry name" value="Carboxypeptidase-like, regulatory domain"/>
    <property type="match status" value="1"/>
</dbReference>
<dbReference type="GO" id="GO:0044718">
    <property type="term" value="P:siderophore transmembrane transport"/>
    <property type="evidence" value="ECO:0007669"/>
    <property type="project" value="TreeGrafter"/>
</dbReference>
<dbReference type="NCBIfam" id="TIGR04057">
    <property type="entry name" value="SusC_RagA_signa"/>
    <property type="match status" value="1"/>
</dbReference>
<dbReference type="Gene3D" id="2.170.130.10">
    <property type="entry name" value="TonB-dependent receptor, plug domain"/>
    <property type="match status" value="1"/>
</dbReference>
<dbReference type="InterPro" id="IPR039426">
    <property type="entry name" value="TonB-dep_rcpt-like"/>
</dbReference>
<dbReference type="EMBL" id="JAIXNE010000001">
    <property type="protein sequence ID" value="MCA6074456.1"/>
    <property type="molecule type" value="Genomic_DNA"/>
</dbReference>
<keyword evidence="12" id="KW-1185">Reference proteome</keyword>
<dbReference type="InterPro" id="IPR037066">
    <property type="entry name" value="Plug_dom_sf"/>
</dbReference>
<dbReference type="GO" id="GO:0015344">
    <property type="term" value="F:siderophore uptake transmembrane transporter activity"/>
    <property type="evidence" value="ECO:0007669"/>
    <property type="project" value="TreeGrafter"/>
</dbReference>
<dbReference type="PROSITE" id="PS52016">
    <property type="entry name" value="TONB_DEPENDENT_REC_3"/>
    <property type="match status" value="1"/>
</dbReference>
<feature type="signal peptide" evidence="9">
    <location>
        <begin position="1"/>
        <end position="21"/>
    </location>
</feature>
<dbReference type="InterPro" id="IPR012910">
    <property type="entry name" value="Plug_dom"/>
</dbReference>
<name>A0A9X1HMY1_9BACT</name>
<dbReference type="PANTHER" id="PTHR30069">
    <property type="entry name" value="TONB-DEPENDENT OUTER MEMBRANE RECEPTOR"/>
    <property type="match status" value="1"/>
</dbReference>
<dbReference type="RefSeq" id="WP_225697548.1">
    <property type="nucleotide sequence ID" value="NZ_JAIXNE010000001.1"/>
</dbReference>
<evidence type="ECO:0000256" key="4">
    <source>
        <dbReference type="ARBA" id="ARBA00022692"/>
    </source>
</evidence>
<dbReference type="Gene3D" id="2.40.170.20">
    <property type="entry name" value="TonB-dependent receptor, beta-barrel domain"/>
    <property type="match status" value="1"/>
</dbReference>
<feature type="domain" description="TonB-dependent receptor plug" evidence="10">
    <location>
        <begin position="116"/>
        <end position="251"/>
    </location>
</feature>
<evidence type="ECO:0000256" key="9">
    <source>
        <dbReference type="SAM" id="SignalP"/>
    </source>
</evidence>
<keyword evidence="4 8" id="KW-0812">Transmembrane</keyword>
<evidence type="ECO:0000256" key="3">
    <source>
        <dbReference type="ARBA" id="ARBA00022452"/>
    </source>
</evidence>
<protein>
    <submittedName>
        <fullName evidence="11">SusC/RagA family TonB-linked outer membrane protein</fullName>
    </submittedName>
</protein>
<dbReference type="Pfam" id="PF13715">
    <property type="entry name" value="CarbopepD_reg_2"/>
    <property type="match status" value="1"/>
</dbReference>
<keyword evidence="3 8" id="KW-1134">Transmembrane beta strand</keyword>
<dbReference type="NCBIfam" id="TIGR04056">
    <property type="entry name" value="OMP_RagA_SusC"/>
    <property type="match status" value="1"/>
</dbReference>
<dbReference type="GO" id="GO:0009279">
    <property type="term" value="C:cell outer membrane"/>
    <property type="evidence" value="ECO:0007669"/>
    <property type="project" value="UniProtKB-SubCell"/>
</dbReference>
<dbReference type="SUPFAM" id="SSF49464">
    <property type="entry name" value="Carboxypeptidase regulatory domain-like"/>
    <property type="match status" value="1"/>
</dbReference>
<comment type="subcellular location">
    <subcellularLocation>
        <location evidence="1 8">Cell outer membrane</location>
        <topology evidence="1 8">Multi-pass membrane protein</topology>
    </subcellularLocation>
</comment>
<dbReference type="InterPro" id="IPR036942">
    <property type="entry name" value="Beta-barrel_TonB_sf"/>
</dbReference>
<dbReference type="Proteomes" id="UP001139409">
    <property type="component" value="Unassembled WGS sequence"/>
</dbReference>
<accession>A0A9X1HMY1</accession>
<dbReference type="AlphaFoldDB" id="A0A9X1HMY1"/>
<reference evidence="11" key="1">
    <citation type="submission" date="2021-09" db="EMBL/GenBank/DDBJ databases">
        <title>Fulvivirga sp. isolated from coastal sediment.</title>
        <authorList>
            <person name="Yu H."/>
        </authorList>
    </citation>
    <scope>NUCLEOTIDE SEQUENCE</scope>
    <source>
        <strain evidence="11">1062</strain>
    </source>
</reference>
<evidence type="ECO:0000313" key="12">
    <source>
        <dbReference type="Proteomes" id="UP001139409"/>
    </source>
</evidence>
<evidence type="ECO:0000256" key="6">
    <source>
        <dbReference type="ARBA" id="ARBA00023136"/>
    </source>
</evidence>
<dbReference type="InterPro" id="IPR023997">
    <property type="entry name" value="TonB-dep_OMP_SusC/RagA_CS"/>
</dbReference>
<evidence type="ECO:0000256" key="5">
    <source>
        <dbReference type="ARBA" id="ARBA00022729"/>
    </source>
</evidence>
<comment type="similarity">
    <text evidence="8">Belongs to the TonB-dependent receptor family.</text>
</comment>
<dbReference type="SUPFAM" id="SSF56935">
    <property type="entry name" value="Porins"/>
    <property type="match status" value="1"/>
</dbReference>
<dbReference type="InterPro" id="IPR008969">
    <property type="entry name" value="CarboxyPept-like_regulatory"/>
</dbReference>
<keyword evidence="2 8" id="KW-0813">Transport</keyword>
<organism evidence="11 12">
    <name type="scientific">Fulvivirga sedimenti</name>
    <dbReference type="NCBI Taxonomy" id="2879465"/>
    <lineage>
        <taxon>Bacteria</taxon>
        <taxon>Pseudomonadati</taxon>
        <taxon>Bacteroidota</taxon>
        <taxon>Cytophagia</taxon>
        <taxon>Cytophagales</taxon>
        <taxon>Fulvivirgaceae</taxon>
        <taxon>Fulvivirga</taxon>
    </lineage>
</organism>
<evidence type="ECO:0000256" key="1">
    <source>
        <dbReference type="ARBA" id="ARBA00004571"/>
    </source>
</evidence>
<dbReference type="Pfam" id="PF07715">
    <property type="entry name" value="Plug"/>
    <property type="match status" value="1"/>
</dbReference>